<evidence type="ECO:0000313" key="2">
    <source>
        <dbReference type="EMBL" id="CAK6968343.1"/>
    </source>
</evidence>
<feature type="compositionally biased region" description="Basic and acidic residues" evidence="1">
    <location>
        <begin position="113"/>
        <end position="123"/>
    </location>
</feature>
<dbReference type="Proteomes" id="UP001314229">
    <property type="component" value="Unassembled WGS sequence"/>
</dbReference>
<organism evidence="2 3">
    <name type="scientific">Scomber scombrus</name>
    <name type="common">Atlantic mackerel</name>
    <name type="synonym">Scomber vernalis</name>
    <dbReference type="NCBI Taxonomy" id="13677"/>
    <lineage>
        <taxon>Eukaryota</taxon>
        <taxon>Metazoa</taxon>
        <taxon>Chordata</taxon>
        <taxon>Craniata</taxon>
        <taxon>Vertebrata</taxon>
        <taxon>Euteleostomi</taxon>
        <taxon>Actinopterygii</taxon>
        <taxon>Neopterygii</taxon>
        <taxon>Teleostei</taxon>
        <taxon>Neoteleostei</taxon>
        <taxon>Acanthomorphata</taxon>
        <taxon>Pelagiaria</taxon>
        <taxon>Scombriformes</taxon>
        <taxon>Scombridae</taxon>
        <taxon>Scomber</taxon>
    </lineage>
</organism>
<feature type="region of interest" description="Disordered" evidence="1">
    <location>
        <begin position="96"/>
        <end position="123"/>
    </location>
</feature>
<reference evidence="2 3" key="1">
    <citation type="submission" date="2024-01" db="EMBL/GenBank/DDBJ databases">
        <authorList>
            <person name="Alioto T."/>
            <person name="Alioto T."/>
            <person name="Gomez Garrido J."/>
        </authorList>
    </citation>
    <scope>NUCLEOTIDE SEQUENCE [LARGE SCALE GENOMIC DNA]</scope>
</reference>
<protein>
    <submittedName>
        <fullName evidence="2">Uncharacterized protein</fullName>
    </submittedName>
</protein>
<comment type="caution">
    <text evidence="2">The sequence shown here is derived from an EMBL/GenBank/DDBJ whole genome shotgun (WGS) entry which is preliminary data.</text>
</comment>
<accession>A0AAV1PAC2</accession>
<keyword evidence="3" id="KW-1185">Reference proteome</keyword>
<proteinExistence type="predicted"/>
<gene>
    <name evidence="2" type="ORF">FSCOSCO3_A005483</name>
</gene>
<dbReference type="EMBL" id="CAWUFR010000118">
    <property type="protein sequence ID" value="CAK6968343.1"/>
    <property type="molecule type" value="Genomic_DNA"/>
</dbReference>
<dbReference type="AlphaFoldDB" id="A0AAV1PAC2"/>
<name>A0AAV1PAC2_SCOSC</name>
<evidence type="ECO:0000256" key="1">
    <source>
        <dbReference type="SAM" id="MobiDB-lite"/>
    </source>
</evidence>
<sequence length="123" mass="14098">MRTFNQASPQERAGHLSLRRHNRTACCVAGPAFRREETCIRLWQYKPQMFHRFLILFIHQRAVGHQSDADTNHTYSFGFGLHCTIPAQLGSAAAAMRYQEEKEHGGNVPSQCRGEETNRISRI</sequence>
<evidence type="ECO:0000313" key="3">
    <source>
        <dbReference type="Proteomes" id="UP001314229"/>
    </source>
</evidence>